<keyword evidence="2" id="KW-0813">Transport</keyword>
<dbReference type="GO" id="GO:0015031">
    <property type="term" value="P:protein transport"/>
    <property type="evidence" value="ECO:0007669"/>
    <property type="project" value="UniProtKB-KW"/>
</dbReference>
<feature type="transmembrane region" description="Helical" evidence="10">
    <location>
        <begin position="153"/>
        <end position="171"/>
    </location>
</feature>
<evidence type="ECO:0000256" key="2">
    <source>
        <dbReference type="ARBA" id="ARBA00022448"/>
    </source>
</evidence>
<dbReference type="InterPro" id="IPR047196">
    <property type="entry name" value="YidC_ALB_C"/>
</dbReference>
<evidence type="ECO:0000256" key="10">
    <source>
        <dbReference type="SAM" id="Phobius"/>
    </source>
</evidence>
<evidence type="ECO:0000256" key="5">
    <source>
        <dbReference type="ARBA" id="ARBA00022927"/>
    </source>
</evidence>
<evidence type="ECO:0000256" key="9">
    <source>
        <dbReference type="RuleBase" id="RU003945"/>
    </source>
</evidence>
<evidence type="ECO:0000313" key="13">
    <source>
        <dbReference type="Proteomes" id="UP000176800"/>
    </source>
</evidence>
<keyword evidence="7 10" id="KW-0472">Membrane</keyword>
<feature type="transmembrane region" description="Helical" evidence="10">
    <location>
        <begin position="199"/>
        <end position="221"/>
    </location>
</feature>
<sequence length="242" mass="27613">MSGIFNTVFYQPLYNGLVFLFDLLPWFDAGIIVILFTFIVKLILFPLSKKSLTAQAEMKKLEPELKGIREKYKDNQQETARRTMELYREHKVNPFASILIIIIQIPIVFALYFIFLRAGLPDIKEELLYSFISPPASVDISFLGLIDLSAKSILLAVLAGVSSFFQIRYSLSGNKPKAKTDKPSFRDDLARSMNMQMKYVFPLIVAFIAYSISGAVALYWVTSNIFTLGQELVIRRKLKKES</sequence>
<dbReference type="NCBIfam" id="TIGR03592">
    <property type="entry name" value="yidC_oxa1_cterm"/>
    <property type="match status" value="1"/>
</dbReference>
<comment type="similarity">
    <text evidence="9">Belongs to the OXA1/ALB3/YidC family.</text>
</comment>
<gene>
    <name evidence="12" type="ORF">A3B14_02690</name>
</gene>
<dbReference type="PANTHER" id="PTHR12428:SF65">
    <property type="entry name" value="CYTOCHROME C OXIDASE ASSEMBLY PROTEIN COX18, MITOCHONDRIAL"/>
    <property type="match status" value="1"/>
</dbReference>
<keyword evidence="3" id="KW-1003">Cell membrane</keyword>
<comment type="caution">
    <text evidence="12">The sequence shown here is derived from an EMBL/GenBank/DDBJ whole genome shotgun (WGS) entry which is preliminary data.</text>
</comment>
<dbReference type="AlphaFoldDB" id="A0A1G2U4E0"/>
<protein>
    <recommendedName>
        <fullName evidence="11">Membrane insertase YidC/Oxa/ALB C-terminal domain-containing protein</fullName>
    </recommendedName>
</protein>
<evidence type="ECO:0000259" key="11">
    <source>
        <dbReference type="Pfam" id="PF02096"/>
    </source>
</evidence>
<evidence type="ECO:0000256" key="1">
    <source>
        <dbReference type="ARBA" id="ARBA00004651"/>
    </source>
</evidence>
<proteinExistence type="inferred from homology"/>
<keyword evidence="5" id="KW-0653">Protein transport</keyword>
<dbReference type="CDD" id="cd20070">
    <property type="entry name" value="5TM_YidC_Alb3"/>
    <property type="match status" value="1"/>
</dbReference>
<dbReference type="GO" id="GO:0032977">
    <property type="term" value="F:membrane insertase activity"/>
    <property type="evidence" value="ECO:0007669"/>
    <property type="project" value="InterPro"/>
</dbReference>
<evidence type="ECO:0000313" key="12">
    <source>
        <dbReference type="EMBL" id="OHB04349.1"/>
    </source>
</evidence>
<evidence type="ECO:0000256" key="6">
    <source>
        <dbReference type="ARBA" id="ARBA00022989"/>
    </source>
</evidence>
<comment type="subcellular location">
    <subcellularLocation>
        <location evidence="1">Cell membrane</location>
        <topology evidence="1">Multi-pass membrane protein</topology>
    </subcellularLocation>
    <subcellularLocation>
        <location evidence="9">Membrane</location>
        <topology evidence="9">Multi-pass membrane protein</topology>
    </subcellularLocation>
</comment>
<accession>A0A1G2U4E0</accession>
<dbReference type="InterPro" id="IPR001708">
    <property type="entry name" value="YidC/ALB3/OXA1/COX18"/>
</dbReference>
<organism evidence="12 13">
    <name type="scientific">Candidatus Zambryskibacteria bacterium RIFCSPLOWO2_01_FULL_45_21</name>
    <dbReference type="NCBI Taxonomy" id="1802761"/>
    <lineage>
        <taxon>Bacteria</taxon>
        <taxon>Candidatus Zambryskiibacteriota</taxon>
    </lineage>
</organism>
<dbReference type="InterPro" id="IPR028055">
    <property type="entry name" value="YidC/Oxa/ALB_C"/>
</dbReference>
<dbReference type="Pfam" id="PF02096">
    <property type="entry name" value="60KD_IMP"/>
    <property type="match status" value="1"/>
</dbReference>
<evidence type="ECO:0000256" key="3">
    <source>
        <dbReference type="ARBA" id="ARBA00022475"/>
    </source>
</evidence>
<evidence type="ECO:0000256" key="4">
    <source>
        <dbReference type="ARBA" id="ARBA00022692"/>
    </source>
</evidence>
<dbReference type="GO" id="GO:0005886">
    <property type="term" value="C:plasma membrane"/>
    <property type="evidence" value="ECO:0007669"/>
    <property type="project" value="UniProtKB-SubCell"/>
</dbReference>
<dbReference type="Proteomes" id="UP000176800">
    <property type="component" value="Unassembled WGS sequence"/>
</dbReference>
<feature type="transmembrane region" description="Helical" evidence="10">
    <location>
        <begin position="23"/>
        <end position="44"/>
    </location>
</feature>
<reference evidence="12 13" key="1">
    <citation type="journal article" date="2016" name="Nat. Commun.">
        <title>Thousands of microbial genomes shed light on interconnected biogeochemical processes in an aquifer system.</title>
        <authorList>
            <person name="Anantharaman K."/>
            <person name="Brown C.T."/>
            <person name="Hug L.A."/>
            <person name="Sharon I."/>
            <person name="Castelle C.J."/>
            <person name="Probst A.J."/>
            <person name="Thomas B.C."/>
            <person name="Singh A."/>
            <person name="Wilkins M.J."/>
            <person name="Karaoz U."/>
            <person name="Brodie E.L."/>
            <person name="Williams K.H."/>
            <person name="Hubbard S.S."/>
            <person name="Banfield J.F."/>
        </authorList>
    </citation>
    <scope>NUCLEOTIDE SEQUENCE [LARGE SCALE GENOMIC DNA]</scope>
</reference>
<dbReference type="PANTHER" id="PTHR12428">
    <property type="entry name" value="OXA1"/>
    <property type="match status" value="1"/>
</dbReference>
<evidence type="ECO:0000256" key="7">
    <source>
        <dbReference type="ARBA" id="ARBA00023136"/>
    </source>
</evidence>
<dbReference type="EMBL" id="MHWE01000008">
    <property type="protein sequence ID" value="OHB04349.1"/>
    <property type="molecule type" value="Genomic_DNA"/>
</dbReference>
<feature type="domain" description="Membrane insertase YidC/Oxa/ALB C-terminal" evidence="11">
    <location>
        <begin position="30"/>
        <end position="236"/>
    </location>
</feature>
<keyword evidence="8" id="KW-0143">Chaperone</keyword>
<dbReference type="GO" id="GO:0051205">
    <property type="term" value="P:protein insertion into membrane"/>
    <property type="evidence" value="ECO:0007669"/>
    <property type="project" value="TreeGrafter"/>
</dbReference>
<keyword evidence="6 10" id="KW-1133">Transmembrane helix</keyword>
<feature type="transmembrane region" description="Helical" evidence="10">
    <location>
        <begin position="92"/>
        <end position="115"/>
    </location>
</feature>
<keyword evidence="4 9" id="KW-0812">Transmembrane</keyword>
<name>A0A1G2U4E0_9BACT</name>
<evidence type="ECO:0000256" key="8">
    <source>
        <dbReference type="ARBA" id="ARBA00023186"/>
    </source>
</evidence>